<evidence type="ECO:0000256" key="1">
    <source>
        <dbReference type="ARBA" id="ARBA00004141"/>
    </source>
</evidence>
<dbReference type="Proteomes" id="UP001473302">
    <property type="component" value="Unassembled WGS sequence"/>
</dbReference>
<comment type="caution">
    <text evidence="9">The sequence shown here is derived from an EMBL/GenBank/DDBJ whole genome shotgun (WGS) entry which is preliminary data.</text>
</comment>
<dbReference type="InterPro" id="IPR058533">
    <property type="entry name" value="Cation_efflux_TM"/>
</dbReference>
<feature type="domain" description="PH" evidence="8">
    <location>
        <begin position="619"/>
        <end position="750"/>
    </location>
</feature>
<dbReference type="PANTHER" id="PTHR43840">
    <property type="entry name" value="MITOCHONDRIAL METAL TRANSPORTER 1-RELATED"/>
    <property type="match status" value="1"/>
</dbReference>
<protein>
    <recommendedName>
        <fullName evidence="8">PH domain-containing protein</fullName>
    </recommendedName>
</protein>
<dbReference type="Pfam" id="PF01545">
    <property type="entry name" value="Cation_efflux"/>
    <property type="match status" value="2"/>
</dbReference>
<dbReference type="InterPro" id="IPR041681">
    <property type="entry name" value="PH_9"/>
</dbReference>
<accession>A0ABP9ZDX9</accession>
<gene>
    <name evidence="9" type="ORF">MFLAVUS_010877</name>
</gene>
<feature type="region of interest" description="Disordered" evidence="6">
    <location>
        <begin position="482"/>
        <end position="502"/>
    </location>
</feature>
<dbReference type="SMART" id="SM00233">
    <property type="entry name" value="PH"/>
    <property type="match status" value="1"/>
</dbReference>
<feature type="transmembrane region" description="Helical" evidence="7">
    <location>
        <begin position="93"/>
        <end position="115"/>
    </location>
</feature>
<dbReference type="Pfam" id="PF16916">
    <property type="entry name" value="ZT_dimer"/>
    <property type="match status" value="1"/>
</dbReference>
<dbReference type="InterPro" id="IPR027469">
    <property type="entry name" value="Cation_efflux_TMD_sf"/>
</dbReference>
<dbReference type="SUPFAM" id="SSF161111">
    <property type="entry name" value="Cation efflux protein transmembrane domain-like"/>
    <property type="match status" value="1"/>
</dbReference>
<dbReference type="InterPro" id="IPR001849">
    <property type="entry name" value="PH_domain"/>
</dbReference>
<evidence type="ECO:0000256" key="2">
    <source>
        <dbReference type="ARBA" id="ARBA00022448"/>
    </source>
</evidence>
<reference evidence="9 10" key="1">
    <citation type="submission" date="2024-04" db="EMBL/GenBank/DDBJ databases">
        <title>genome sequences of Mucor flavus KT1a and Helicostylum pulchrum KT1b strains isolated from the surface of a dry-aged beef.</title>
        <authorList>
            <person name="Toyotome T."/>
            <person name="Hosono M."/>
            <person name="Torimaru M."/>
            <person name="Fukuda K."/>
            <person name="Mikami N."/>
        </authorList>
    </citation>
    <scope>NUCLEOTIDE SEQUENCE [LARGE SCALE GENOMIC DNA]</scope>
    <source>
        <strain evidence="9 10">KT1a</strain>
    </source>
</reference>
<keyword evidence="10" id="KW-1185">Reference proteome</keyword>
<feature type="transmembrane region" description="Helical" evidence="7">
    <location>
        <begin position="172"/>
        <end position="193"/>
    </location>
</feature>
<dbReference type="Gene3D" id="2.30.29.30">
    <property type="entry name" value="Pleckstrin-homology domain (PH domain)/Phosphotyrosine-binding domain (PTB)"/>
    <property type="match status" value="1"/>
</dbReference>
<evidence type="ECO:0000256" key="3">
    <source>
        <dbReference type="ARBA" id="ARBA00022692"/>
    </source>
</evidence>
<proteinExistence type="predicted"/>
<dbReference type="EMBL" id="BAABUK010000041">
    <property type="protein sequence ID" value="GAA5817333.1"/>
    <property type="molecule type" value="Genomic_DNA"/>
</dbReference>
<dbReference type="InterPro" id="IPR027470">
    <property type="entry name" value="Cation_efflux_CTD"/>
</dbReference>
<organism evidence="9 10">
    <name type="scientific">Mucor flavus</name>
    <dbReference type="NCBI Taxonomy" id="439312"/>
    <lineage>
        <taxon>Eukaryota</taxon>
        <taxon>Fungi</taxon>
        <taxon>Fungi incertae sedis</taxon>
        <taxon>Mucoromycota</taxon>
        <taxon>Mucoromycotina</taxon>
        <taxon>Mucoromycetes</taxon>
        <taxon>Mucorales</taxon>
        <taxon>Mucorineae</taxon>
        <taxon>Mucoraceae</taxon>
        <taxon>Mucor</taxon>
    </lineage>
</organism>
<dbReference type="PROSITE" id="PS50003">
    <property type="entry name" value="PH_DOMAIN"/>
    <property type="match status" value="1"/>
</dbReference>
<evidence type="ECO:0000259" key="8">
    <source>
        <dbReference type="PROSITE" id="PS50003"/>
    </source>
</evidence>
<dbReference type="PANTHER" id="PTHR43840:SF13">
    <property type="entry name" value="CATION EFFLUX PROTEIN CYTOPLASMIC DOMAIN-CONTAINING PROTEIN"/>
    <property type="match status" value="1"/>
</dbReference>
<dbReference type="InterPro" id="IPR011993">
    <property type="entry name" value="PH-like_dom_sf"/>
</dbReference>
<evidence type="ECO:0000256" key="5">
    <source>
        <dbReference type="ARBA" id="ARBA00023136"/>
    </source>
</evidence>
<sequence>MSTTTQTVESIQLKHRNVTNRSFVSEEHELTLNDPLSLKDQKTADDYIQVQLKGKKKLQNFYQNQNDMIDNMLTALDEGDDDEEQKQLLKLKIAIYGSVAANILLFVLQLVAAVTSGSLSIFSTMIDAFMDLLSSVVLLWASRQASKLNVTKYPAVEASQKLGESNQHSPDLTPLAIGFVSAALAVKLVLYIYCKTLSQFSSARVLAQDHRNDLLVNALGLTTGIVGSKIAGWVDPVGSIAIALIILQSWTSTLFEHIPLVVGRSADTSFLNLITYIALTHPEVVQVDTCKAYHAGNSLFVEVDIVLPPNMELRTSHDIGEALQQKLESLPDVERAFVHVDYETLHKPEHQKSKGDFFFSTLTKPSKMEQHISQNTTTDFDNKEQDSFLAFNDNKSSIFSVVLTNLSLQHHISLFENAGIDLNRFLFMSEMDFVKIGLKDPGDLGLLCNCSRALKIHIQQHPLYTHKEEEENEEIDFFSIKSVSSSDNDDDDDDDSPLMTPSSITNAINAFDSFYTKRVPSPSIVVIPSVQTNTSSAQDFQHSFKVPGTVTSRPRNNNNKQTVSGSRPVSMPIQLPSFSTPPPDYSYSSIYGRRLDKCRSMIFPREEEGKEELPGYSCTVYKMGYVNVKKELDSPDIKSRYRGWRKLYIELWGTMLRVYRTAPTKTSSTIDYRNYYRWPLRTPYCYYHKYYYTPMFTISLAGAEASRALDYFRRPNALRLTTQQGPQLLLRLSSHVEMISWVEHLQAAINISLDLELRPMPKFITIPTRSLATGVLDPRSIEIERIREQRRRDQREVLI</sequence>
<keyword evidence="5 7" id="KW-0472">Membrane</keyword>
<evidence type="ECO:0000256" key="6">
    <source>
        <dbReference type="SAM" id="MobiDB-lite"/>
    </source>
</evidence>
<dbReference type="InterPro" id="IPR050291">
    <property type="entry name" value="CDF_Transporter"/>
</dbReference>
<dbReference type="Pfam" id="PF15410">
    <property type="entry name" value="PH_9"/>
    <property type="match status" value="1"/>
</dbReference>
<keyword evidence="2" id="KW-0813">Transport</keyword>
<keyword evidence="3 7" id="KW-0812">Transmembrane</keyword>
<keyword evidence="4 7" id="KW-1133">Transmembrane helix</keyword>
<dbReference type="Gene3D" id="3.30.70.1350">
    <property type="entry name" value="Cation efflux protein, cytoplasmic domain"/>
    <property type="match status" value="1"/>
</dbReference>
<feature type="compositionally biased region" description="Polar residues" evidence="6">
    <location>
        <begin position="549"/>
        <end position="567"/>
    </location>
</feature>
<comment type="subcellular location">
    <subcellularLocation>
        <location evidence="1">Membrane</location>
        <topology evidence="1">Multi-pass membrane protein</topology>
    </subcellularLocation>
</comment>
<dbReference type="SUPFAM" id="SSF160240">
    <property type="entry name" value="Cation efflux protein cytoplasmic domain-like"/>
    <property type="match status" value="1"/>
</dbReference>
<evidence type="ECO:0000313" key="9">
    <source>
        <dbReference type="EMBL" id="GAA5817333.1"/>
    </source>
</evidence>
<name>A0ABP9ZDX9_9FUNG</name>
<feature type="compositionally biased region" description="Acidic residues" evidence="6">
    <location>
        <begin position="487"/>
        <end position="496"/>
    </location>
</feature>
<evidence type="ECO:0000256" key="7">
    <source>
        <dbReference type="SAM" id="Phobius"/>
    </source>
</evidence>
<dbReference type="Gene3D" id="1.20.1510.10">
    <property type="entry name" value="Cation efflux protein transmembrane domain"/>
    <property type="match status" value="1"/>
</dbReference>
<dbReference type="SUPFAM" id="SSF50729">
    <property type="entry name" value="PH domain-like"/>
    <property type="match status" value="1"/>
</dbReference>
<feature type="region of interest" description="Disordered" evidence="6">
    <location>
        <begin position="546"/>
        <end position="572"/>
    </location>
</feature>
<dbReference type="InterPro" id="IPR036837">
    <property type="entry name" value="Cation_efflux_CTD_sf"/>
</dbReference>
<dbReference type="CDD" id="cd09487">
    <property type="entry name" value="SAM_superfamily"/>
    <property type="match status" value="1"/>
</dbReference>
<evidence type="ECO:0000256" key="4">
    <source>
        <dbReference type="ARBA" id="ARBA00022989"/>
    </source>
</evidence>
<evidence type="ECO:0000313" key="10">
    <source>
        <dbReference type="Proteomes" id="UP001473302"/>
    </source>
</evidence>